<feature type="domain" description="Pectinesterase inhibitor" evidence="9">
    <location>
        <begin position="30"/>
        <end position="99"/>
    </location>
</feature>
<evidence type="ECO:0000256" key="1">
    <source>
        <dbReference type="ARBA" id="ARBA00005184"/>
    </source>
</evidence>
<comment type="caution">
    <text evidence="10">The sequence shown here is derived from an EMBL/GenBank/DDBJ whole genome shotgun (WGS) entry which is preliminary data.</text>
</comment>
<dbReference type="AlphaFoldDB" id="A0AAD3STC8"/>
<evidence type="ECO:0000256" key="4">
    <source>
        <dbReference type="ARBA" id="ARBA00022801"/>
    </source>
</evidence>
<dbReference type="CDD" id="cd15799">
    <property type="entry name" value="PMEI-like_4"/>
    <property type="match status" value="1"/>
</dbReference>
<keyword evidence="5 7" id="KW-0063">Aspartyl esterase</keyword>
<dbReference type="InterPro" id="IPR011050">
    <property type="entry name" value="Pectin_lyase_fold/virulence"/>
</dbReference>
<dbReference type="SUPFAM" id="SSF51126">
    <property type="entry name" value="Pectin lyase-like"/>
    <property type="match status" value="1"/>
</dbReference>
<comment type="similarity">
    <text evidence="2">In the N-terminal section; belongs to the PMEI family.</text>
</comment>
<dbReference type="PANTHER" id="PTHR31707">
    <property type="entry name" value="PECTINESTERASE"/>
    <property type="match status" value="1"/>
</dbReference>
<dbReference type="GO" id="GO:0042545">
    <property type="term" value="P:cell wall modification"/>
    <property type="evidence" value="ECO:0007669"/>
    <property type="project" value="UniProtKB-UniRule"/>
</dbReference>
<evidence type="ECO:0000256" key="5">
    <source>
        <dbReference type="ARBA" id="ARBA00023085"/>
    </source>
</evidence>
<dbReference type="PROSITE" id="PS00503">
    <property type="entry name" value="PECTINESTERASE_2"/>
    <property type="match status" value="1"/>
</dbReference>
<dbReference type="InterPro" id="IPR012334">
    <property type="entry name" value="Pectin_lyas_fold"/>
</dbReference>
<dbReference type="InterPro" id="IPR035513">
    <property type="entry name" value="Invertase/methylesterase_inhib"/>
</dbReference>
<keyword evidence="11" id="KW-1185">Reference proteome</keyword>
<dbReference type="InterPro" id="IPR006501">
    <property type="entry name" value="Pectinesterase_inhib_dom"/>
</dbReference>
<dbReference type="GO" id="GO:0004857">
    <property type="term" value="F:enzyme inhibitor activity"/>
    <property type="evidence" value="ECO:0007669"/>
    <property type="project" value="InterPro"/>
</dbReference>
<comment type="similarity">
    <text evidence="3">In the C-terminal section; belongs to the pectinesterase family.</text>
</comment>
<feature type="domain" description="Pectinesterase catalytic" evidence="8">
    <location>
        <begin position="158"/>
        <end position="458"/>
    </location>
</feature>
<protein>
    <recommendedName>
        <fullName evidence="7">Pectinesterase</fullName>
        <ecNumber evidence="7">3.1.1.11</ecNumber>
    </recommendedName>
</protein>
<evidence type="ECO:0000313" key="10">
    <source>
        <dbReference type="EMBL" id="GMH17228.1"/>
    </source>
</evidence>
<dbReference type="GO" id="GO:0045490">
    <property type="term" value="P:pectin catabolic process"/>
    <property type="evidence" value="ECO:0007669"/>
    <property type="project" value="UniProtKB-UniRule"/>
</dbReference>
<evidence type="ECO:0000256" key="2">
    <source>
        <dbReference type="ARBA" id="ARBA00006027"/>
    </source>
</evidence>
<dbReference type="EC" id="3.1.1.11" evidence="7"/>
<dbReference type="InterPro" id="IPR033131">
    <property type="entry name" value="Pectinesterase_Asp_AS"/>
</dbReference>
<dbReference type="NCBIfam" id="TIGR01614">
    <property type="entry name" value="PME_inhib"/>
    <property type="match status" value="1"/>
</dbReference>
<evidence type="ECO:0000313" key="11">
    <source>
        <dbReference type="Proteomes" id="UP001279734"/>
    </source>
</evidence>
<comment type="pathway">
    <text evidence="1 7">Glycan metabolism; pectin degradation; 2-dehydro-3-deoxy-D-gluconate from pectin: step 1/5.</text>
</comment>
<dbReference type="Pfam" id="PF01095">
    <property type="entry name" value="Pectinesterase"/>
    <property type="match status" value="1"/>
</dbReference>
<proteinExistence type="inferred from homology"/>
<evidence type="ECO:0000259" key="9">
    <source>
        <dbReference type="Pfam" id="PF04043"/>
    </source>
</evidence>
<evidence type="ECO:0000256" key="6">
    <source>
        <dbReference type="PROSITE-ProRule" id="PRU10040"/>
    </source>
</evidence>
<dbReference type="FunFam" id="2.160.20.10:FF:000001">
    <property type="entry name" value="Pectinesterase"/>
    <property type="match status" value="1"/>
</dbReference>
<dbReference type="InterPro" id="IPR000070">
    <property type="entry name" value="Pectinesterase_cat"/>
</dbReference>
<dbReference type="EMBL" id="BSYO01000017">
    <property type="protein sequence ID" value="GMH17228.1"/>
    <property type="molecule type" value="Genomic_DNA"/>
</dbReference>
<reference evidence="10" key="1">
    <citation type="submission" date="2023-05" db="EMBL/GenBank/DDBJ databases">
        <title>Nepenthes gracilis genome sequencing.</title>
        <authorList>
            <person name="Fukushima K."/>
        </authorList>
    </citation>
    <scope>NUCLEOTIDE SEQUENCE</scope>
    <source>
        <strain evidence="10">SING2019-196</strain>
    </source>
</reference>
<dbReference type="Pfam" id="PF04043">
    <property type="entry name" value="PMEI"/>
    <property type="match status" value="1"/>
</dbReference>
<sequence length="472" mass="52285">MSPTCATTSFLLLLLAMASTISSKQDLTILESARAMVLQAQSWAQQSSLSDCAKLYEEAEPRLTRLINVAVSYSHDDALTWLSATLTNHRTCLDSLNLTKSGFLEAQNLTMLLIEALAFYAHKESDKAELKGREWWKPELQQNGGLLTSWNPATSKPDVKVAKDGSGDYRTITEAVAAVPKISHAGGRRVIVYVKAGIYSEKVEVGRHHRNIMFVGDGIDRTVVTGGRSSAEGHSTIRSATFGLSGDGCWVRDMTFENTAGPLKHQAVALMAASDLSIFYRCSFKGYQDTLYAHSLRQFYRDCHIYGTVDFIFGNAAVVFQNCDILVRKPMSHQANMITAQGRDNPHENTGISIHGSRIGPAPDFRPVKGSFRTFLGRPWKKYSRTVISKSNIDAMIDPRGWTEWSGDFALSTLFYAEYMNTGPGSSVDGRVKWPGFHVLRNPRDVGPFTVRNFIGGDSWIPRTGVPVWLEI</sequence>
<comment type="catalytic activity">
    <reaction evidence="7">
        <text>[(1-&gt;4)-alpha-D-galacturonosyl methyl ester](n) + n H2O = [(1-&gt;4)-alpha-D-galacturonosyl](n) + n methanol + n H(+)</text>
        <dbReference type="Rhea" id="RHEA:22380"/>
        <dbReference type="Rhea" id="RHEA-COMP:14570"/>
        <dbReference type="Rhea" id="RHEA-COMP:14573"/>
        <dbReference type="ChEBI" id="CHEBI:15377"/>
        <dbReference type="ChEBI" id="CHEBI:15378"/>
        <dbReference type="ChEBI" id="CHEBI:17790"/>
        <dbReference type="ChEBI" id="CHEBI:140522"/>
        <dbReference type="ChEBI" id="CHEBI:140523"/>
        <dbReference type="EC" id="3.1.1.11"/>
    </reaction>
</comment>
<name>A0AAD3STC8_NEPGR</name>
<evidence type="ECO:0000259" key="8">
    <source>
        <dbReference type="Pfam" id="PF01095"/>
    </source>
</evidence>
<organism evidence="10 11">
    <name type="scientific">Nepenthes gracilis</name>
    <name type="common">Slender pitcher plant</name>
    <dbReference type="NCBI Taxonomy" id="150966"/>
    <lineage>
        <taxon>Eukaryota</taxon>
        <taxon>Viridiplantae</taxon>
        <taxon>Streptophyta</taxon>
        <taxon>Embryophyta</taxon>
        <taxon>Tracheophyta</taxon>
        <taxon>Spermatophyta</taxon>
        <taxon>Magnoliopsida</taxon>
        <taxon>eudicotyledons</taxon>
        <taxon>Gunneridae</taxon>
        <taxon>Pentapetalae</taxon>
        <taxon>Caryophyllales</taxon>
        <taxon>Nepenthaceae</taxon>
        <taxon>Nepenthes</taxon>
    </lineage>
</organism>
<dbReference type="Proteomes" id="UP001279734">
    <property type="component" value="Unassembled WGS sequence"/>
</dbReference>
<feature type="signal peptide" evidence="7">
    <location>
        <begin position="1"/>
        <end position="23"/>
    </location>
</feature>
<evidence type="ECO:0000256" key="7">
    <source>
        <dbReference type="RuleBase" id="RU000589"/>
    </source>
</evidence>
<feature type="active site" evidence="6">
    <location>
        <position position="310"/>
    </location>
</feature>
<dbReference type="GO" id="GO:0030599">
    <property type="term" value="F:pectinesterase activity"/>
    <property type="evidence" value="ECO:0007669"/>
    <property type="project" value="UniProtKB-UniRule"/>
</dbReference>
<dbReference type="SUPFAM" id="SSF101148">
    <property type="entry name" value="Plant invertase/pectin methylesterase inhibitor"/>
    <property type="match status" value="1"/>
</dbReference>
<evidence type="ECO:0000256" key="3">
    <source>
        <dbReference type="ARBA" id="ARBA00007786"/>
    </source>
</evidence>
<dbReference type="Gene3D" id="1.20.140.40">
    <property type="entry name" value="Invertase/pectin methylesterase inhibitor family protein"/>
    <property type="match status" value="1"/>
</dbReference>
<dbReference type="Gene3D" id="2.160.20.10">
    <property type="entry name" value="Single-stranded right-handed beta-helix, Pectin lyase-like"/>
    <property type="match status" value="1"/>
</dbReference>
<keyword evidence="4 7" id="KW-0378">Hydrolase</keyword>
<keyword evidence="7" id="KW-0732">Signal</keyword>
<gene>
    <name evidence="10" type="ORF">Nepgr_019069</name>
</gene>
<feature type="chain" id="PRO_5041780790" description="Pectinesterase" evidence="7">
    <location>
        <begin position="24"/>
        <end position="472"/>
    </location>
</feature>
<accession>A0AAD3STC8</accession>